<proteinExistence type="predicted"/>
<evidence type="ECO:0000256" key="5">
    <source>
        <dbReference type="ARBA" id="ARBA00023284"/>
    </source>
</evidence>
<sequence>MFQDYLFFGVDTKVFYCYRMLHLSNLAEEARNLHNLNPQRALLLSDALLGSVLLSSILDYEERINLRIHCGSDFTIGTETSFQAETRGYIECNETSDVVKSLDSGNNNFPELQVRSMRSQRNKNTLSQGLTVSKITSIETALNEHLMSSYQMNTCLKISSWINPDDGKINAFGVIYQELPGIPQDISDELKNHINHLSSMKDLFLENSDADVLAKKLIPGELKPIKSINPKFVCSCSQERVEGVLITLSFEELTDIINKSEDIEMKCHYCNSSYFVPINKIKQMYASRNYNNPDSSEMN</sequence>
<keyword evidence="1" id="KW-0963">Cytoplasm</keyword>
<dbReference type="GO" id="GO:0042026">
    <property type="term" value="P:protein refolding"/>
    <property type="evidence" value="ECO:0007669"/>
    <property type="project" value="TreeGrafter"/>
</dbReference>
<dbReference type="Pfam" id="PF01430">
    <property type="entry name" value="HSP33"/>
    <property type="match status" value="1"/>
</dbReference>
<dbReference type="GO" id="GO:0051082">
    <property type="term" value="F:unfolded protein binding"/>
    <property type="evidence" value="ECO:0007669"/>
    <property type="project" value="InterPro"/>
</dbReference>
<dbReference type="PANTHER" id="PTHR30111">
    <property type="entry name" value="33 KDA CHAPERONIN"/>
    <property type="match status" value="1"/>
</dbReference>
<dbReference type="Proteomes" id="UP000253934">
    <property type="component" value="Unassembled WGS sequence"/>
</dbReference>
<evidence type="ECO:0000256" key="3">
    <source>
        <dbReference type="ARBA" id="ARBA00023157"/>
    </source>
</evidence>
<dbReference type="PANTHER" id="PTHR30111:SF1">
    <property type="entry name" value="33 KDA CHAPERONIN"/>
    <property type="match status" value="1"/>
</dbReference>
<protein>
    <submittedName>
        <fullName evidence="6">Hsp33 family molecular chaperone HslO</fullName>
    </submittedName>
</protein>
<dbReference type="GO" id="GO:0044183">
    <property type="term" value="F:protein folding chaperone"/>
    <property type="evidence" value="ECO:0007669"/>
    <property type="project" value="TreeGrafter"/>
</dbReference>
<name>A0A369KKM5_9BACT</name>
<gene>
    <name evidence="6" type="ORF">DCC88_11550</name>
</gene>
<reference evidence="6" key="1">
    <citation type="submission" date="2018-04" db="EMBL/GenBank/DDBJ databases">
        <title>Draft genome sequence of the Candidatus Spirobacillus cienkowskii, a pathogen of freshwater Daphnia species, reconstructed from hemolymph metagenomic reads.</title>
        <authorList>
            <person name="Bresciani L."/>
            <person name="Lemos L.N."/>
            <person name="Wale N."/>
            <person name="Lin J.Y."/>
            <person name="Fernandes G.R."/>
            <person name="Duffy M.A."/>
            <person name="Rodrigues J.M."/>
        </authorList>
    </citation>
    <scope>NUCLEOTIDE SEQUENCE [LARGE SCALE GENOMIC DNA]</scope>
    <source>
        <strain evidence="6">Binning01</strain>
    </source>
</reference>
<evidence type="ECO:0000256" key="4">
    <source>
        <dbReference type="ARBA" id="ARBA00023186"/>
    </source>
</evidence>
<dbReference type="GO" id="GO:0005737">
    <property type="term" value="C:cytoplasm"/>
    <property type="evidence" value="ECO:0007669"/>
    <property type="project" value="InterPro"/>
</dbReference>
<dbReference type="InterPro" id="IPR000397">
    <property type="entry name" value="Heat_shock_Hsp33"/>
</dbReference>
<dbReference type="SUPFAM" id="SSF64397">
    <property type="entry name" value="Hsp33 domain"/>
    <property type="match status" value="1"/>
</dbReference>
<dbReference type="Gene3D" id="3.90.1280.10">
    <property type="entry name" value="HSP33 redox switch-like"/>
    <property type="match status" value="1"/>
</dbReference>
<organism evidence="6 7">
    <name type="scientific">Spirobacillus cienkowskii</name>
    <dbReference type="NCBI Taxonomy" id="495820"/>
    <lineage>
        <taxon>Bacteria</taxon>
        <taxon>Pseudomonadati</taxon>
        <taxon>Bdellovibrionota</taxon>
        <taxon>Oligoflexia</taxon>
        <taxon>Silvanigrellales</taxon>
        <taxon>Spirobacillus</taxon>
    </lineage>
</organism>
<keyword evidence="2" id="KW-0862">Zinc</keyword>
<evidence type="ECO:0000313" key="7">
    <source>
        <dbReference type="Proteomes" id="UP000253934"/>
    </source>
</evidence>
<keyword evidence="3" id="KW-1015">Disulfide bond</keyword>
<evidence type="ECO:0000313" key="6">
    <source>
        <dbReference type="EMBL" id="RDB35171.1"/>
    </source>
</evidence>
<dbReference type="EMBL" id="QOVW01000099">
    <property type="protein sequence ID" value="RDB35171.1"/>
    <property type="molecule type" value="Genomic_DNA"/>
</dbReference>
<dbReference type="SUPFAM" id="SSF118352">
    <property type="entry name" value="HSP33 redox switch-like"/>
    <property type="match status" value="1"/>
</dbReference>
<evidence type="ECO:0000256" key="1">
    <source>
        <dbReference type="ARBA" id="ARBA00022490"/>
    </source>
</evidence>
<dbReference type="InterPro" id="IPR016153">
    <property type="entry name" value="Heat_shock_Hsp33_N"/>
</dbReference>
<keyword evidence="5" id="KW-0676">Redox-active center</keyword>
<evidence type="ECO:0000256" key="2">
    <source>
        <dbReference type="ARBA" id="ARBA00022833"/>
    </source>
</evidence>
<comment type="caution">
    <text evidence="6">The sequence shown here is derived from an EMBL/GenBank/DDBJ whole genome shotgun (WGS) entry which is preliminary data.</text>
</comment>
<dbReference type="InterPro" id="IPR016154">
    <property type="entry name" value="Heat_shock_Hsp33_C"/>
</dbReference>
<dbReference type="Gene3D" id="3.55.30.10">
    <property type="entry name" value="Hsp33 domain"/>
    <property type="match status" value="1"/>
</dbReference>
<keyword evidence="7" id="KW-1185">Reference proteome</keyword>
<accession>A0A369KKM5</accession>
<dbReference type="RefSeq" id="WP_338636074.1">
    <property type="nucleotide sequence ID" value="NZ_CP146516.1"/>
</dbReference>
<keyword evidence="4" id="KW-0143">Chaperone</keyword>
<dbReference type="AlphaFoldDB" id="A0A369KKM5"/>